<sequence>MADDPIVNDAQSWRRERRHVFGEAAEIYDASRPGYPEALVADVVEFAALDGAPVVEVGAGTGKATLAFAARGLSLTCVEPDPRMADVLARKCAGSADVTVEVGNFETWRPAVPYGLLYSAQAWHWLDPEVRWARARAALRPGGALALFWNDWTVAGDGIEEELAAAHEPHLAGVASGAFNELRPRSTVEGTESWVHEELTADGGFTDVTYRRYESVHERSAQGLVDLLASHSAYRVMPKDARQALFADVRRVVQARGGTARLETTTGLFLARTVR</sequence>
<comment type="caution">
    <text evidence="4">The sequence shown here is derived from an EMBL/GenBank/DDBJ whole genome shotgun (WGS) entry which is preliminary data.</text>
</comment>
<dbReference type="EMBL" id="BAAABW010000038">
    <property type="protein sequence ID" value="GAA0377307.1"/>
    <property type="molecule type" value="Genomic_DNA"/>
</dbReference>
<organism evidence="4 5">
    <name type="scientific">Streptomyces blastmyceticus</name>
    <dbReference type="NCBI Taxonomy" id="68180"/>
    <lineage>
        <taxon>Bacteria</taxon>
        <taxon>Bacillati</taxon>
        <taxon>Actinomycetota</taxon>
        <taxon>Actinomycetes</taxon>
        <taxon>Kitasatosporales</taxon>
        <taxon>Streptomycetaceae</taxon>
        <taxon>Streptomyces</taxon>
    </lineage>
</organism>
<dbReference type="PANTHER" id="PTHR44942">
    <property type="entry name" value="METHYLTRANSF_11 DOMAIN-CONTAINING PROTEIN"/>
    <property type="match status" value="1"/>
</dbReference>
<keyword evidence="1 4" id="KW-0489">Methyltransferase</keyword>
<dbReference type="SUPFAM" id="SSF53335">
    <property type="entry name" value="S-adenosyl-L-methionine-dependent methyltransferases"/>
    <property type="match status" value="1"/>
</dbReference>
<reference evidence="5" key="1">
    <citation type="journal article" date="2019" name="Int. J. Syst. Evol. Microbiol.">
        <title>The Global Catalogue of Microorganisms (GCM) 10K type strain sequencing project: providing services to taxonomists for standard genome sequencing and annotation.</title>
        <authorList>
            <consortium name="The Broad Institute Genomics Platform"/>
            <consortium name="The Broad Institute Genome Sequencing Center for Infectious Disease"/>
            <person name="Wu L."/>
            <person name="Ma J."/>
        </authorList>
    </citation>
    <scope>NUCLEOTIDE SEQUENCE [LARGE SCALE GENOMIC DNA]</scope>
    <source>
        <strain evidence="5">JCM 4565</strain>
    </source>
</reference>
<protein>
    <submittedName>
        <fullName evidence="4">Class I SAM-dependent methyltransferase</fullName>
    </submittedName>
</protein>
<feature type="domain" description="Methyltransferase" evidence="3">
    <location>
        <begin position="54"/>
        <end position="143"/>
    </location>
</feature>
<keyword evidence="2" id="KW-0808">Transferase</keyword>
<dbReference type="GO" id="GO:0008168">
    <property type="term" value="F:methyltransferase activity"/>
    <property type="evidence" value="ECO:0007669"/>
    <property type="project" value="UniProtKB-KW"/>
</dbReference>
<accession>A0ABP3HS43</accession>
<dbReference type="Proteomes" id="UP001500063">
    <property type="component" value="Unassembled WGS sequence"/>
</dbReference>
<evidence type="ECO:0000259" key="3">
    <source>
        <dbReference type="Pfam" id="PF13649"/>
    </source>
</evidence>
<dbReference type="GO" id="GO:0032259">
    <property type="term" value="P:methylation"/>
    <property type="evidence" value="ECO:0007669"/>
    <property type="project" value="UniProtKB-KW"/>
</dbReference>
<dbReference type="RefSeq" id="WP_344123583.1">
    <property type="nucleotide sequence ID" value="NZ_BAAABW010000038.1"/>
</dbReference>
<evidence type="ECO:0000313" key="5">
    <source>
        <dbReference type="Proteomes" id="UP001500063"/>
    </source>
</evidence>
<dbReference type="InterPro" id="IPR041698">
    <property type="entry name" value="Methyltransf_25"/>
</dbReference>
<dbReference type="CDD" id="cd02440">
    <property type="entry name" value="AdoMet_MTases"/>
    <property type="match status" value="1"/>
</dbReference>
<evidence type="ECO:0000313" key="4">
    <source>
        <dbReference type="EMBL" id="GAA0377307.1"/>
    </source>
</evidence>
<dbReference type="InterPro" id="IPR051052">
    <property type="entry name" value="Diverse_substrate_MTase"/>
</dbReference>
<proteinExistence type="predicted"/>
<evidence type="ECO:0000256" key="2">
    <source>
        <dbReference type="ARBA" id="ARBA00022679"/>
    </source>
</evidence>
<evidence type="ECO:0000256" key="1">
    <source>
        <dbReference type="ARBA" id="ARBA00022603"/>
    </source>
</evidence>
<dbReference type="InterPro" id="IPR029063">
    <property type="entry name" value="SAM-dependent_MTases_sf"/>
</dbReference>
<dbReference type="Pfam" id="PF13649">
    <property type="entry name" value="Methyltransf_25"/>
    <property type="match status" value="1"/>
</dbReference>
<name>A0ABP3HS43_9ACTN</name>
<keyword evidence="5" id="KW-1185">Reference proteome</keyword>
<dbReference type="Gene3D" id="3.40.50.150">
    <property type="entry name" value="Vaccinia Virus protein VP39"/>
    <property type="match status" value="1"/>
</dbReference>
<dbReference type="PANTHER" id="PTHR44942:SF4">
    <property type="entry name" value="METHYLTRANSFERASE TYPE 11 DOMAIN-CONTAINING PROTEIN"/>
    <property type="match status" value="1"/>
</dbReference>
<gene>
    <name evidence="4" type="ORF">GCM10010319_64830</name>
</gene>